<gene>
    <name evidence="2" type="ORF">JKF63_03880</name>
</gene>
<accession>A0A836L7F6</accession>
<feature type="region of interest" description="Disordered" evidence="1">
    <location>
        <begin position="756"/>
        <end position="780"/>
    </location>
</feature>
<dbReference type="EMBL" id="JAFJZO010000031">
    <property type="protein sequence ID" value="KAG5497615.1"/>
    <property type="molecule type" value="Genomic_DNA"/>
</dbReference>
<dbReference type="Proteomes" id="UP000674318">
    <property type="component" value="Unassembled WGS sequence"/>
</dbReference>
<dbReference type="OrthoDB" id="242859at2759"/>
<dbReference type="PANTHER" id="PTHR35614:SF5">
    <property type="entry name" value="SPRY DOMAIN-CONTAINING PROTEIN"/>
    <property type="match status" value="1"/>
</dbReference>
<protein>
    <submittedName>
        <fullName evidence="2">Uncharacterized protein</fullName>
    </submittedName>
</protein>
<name>A0A836L7F6_9TRYP</name>
<feature type="compositionally biased region" description="Gly residues" evidence="1">
    <location>
        <begin position="644"/>
        <end position="663"/>
    </location>
</feature>
<dbReference type="GeneID" id="94289954"/>
<feature type="compositionally biased region" description="Low complexity" evidence="1">
    <location>
        <begin position="683"/>
        <end position="693"/>
    </location>
</feature>
<feature type="region of interest" description="Disordered" evidence="1">
    <location>
        <begin position="630"/>
        <end position="739"/>
    </location>
</feature>
<dbReference type="KEGG" id="phet:94289954"/>
<feature type="compositionally biased region" description="Low complexity" evidence="1">
    <location>
        <begin position="720"/>
        <end position="729"/>
    </location>
</feature>
<reference evidence="2 3" key="1">
    <citation type="submission" date="2021-02" db="EMBL/GenBank/DDBJ databases">
        <title>Porcisia hertigi Genome sequencing and assembly.</title>
        <authorList>
            <person name="Almutairi H."/>
            <person name="Gatherer D."/>
        </authorList>
    </citation>
    <scope>NUCLEOTIDE SEQUENCE [LARGE SCALE GENOMIC DNA]</scope>
    <source>
        <strain evidence="2 3">C119</strain>
    </source>
</reference>
<feature type="compositionally biased region" description="Polar residues" evidence="1">
    <location>
        <begin position="768"/>
        <end position="780"/>
    </location>
</feature>
<feature type="compositionally biased region" description="Pro residues" evidence="1">
    <location>
        <begin position="915"/>
        <end position="926"/>
    </location>
</feature>
<comment type="caution">
    <text evidence="2">The sequence shown here is derived from an EMBL/GenBank/DDBJ whole genome shotgun (WGS) entry which is preliminary data.</text>
</comment>
<keyword evidence="3" id="KW-1185">Reference proteome</keyword>
<feature type="region of interest" description="Disordered" evidence="1">
    <location>
        <begin position="821"/>
        <end position="845"/>
    </location>
</feature>
<dbReference type="AlphaFoldDB" id="A0A836L7F6"/>
<dbReference type="PANTHER" id="PTHR35614">
    <property type="match status" value="1"/>
</dbReference>
<feature type="compositionally biased region" description="Low complexity" evidence="1">
    <location>
        <begin position="830"/>
        <end position="845"/>
    </location>
</feature>
<feature type="region of interest" description="Disordered" evidence="1">
    <location>
        <begin position="907"/>
        <end position="927"/>
    </location>
</feature>
<proteinExistence type="predicted"/>
<dbReference type="RefSeq" id="XP_067755083.1">
    <property type="nucleotide sequence ID" value="XM_067899877.1"/>
</dbReference>
<evidence type="ECO:0000313" key="3">
    <source>
        <dbReference type="Proteomes" id="UP000674318"/>
    </source>
</evidence>
<evidence type="ECO:0000313" key="2">
    <source>
        <dbReference type="EMBL" id="KAG5497615.1"/>
    </source>
</evidence>
<evidence type="ECO:0000256" key="1">
    <source>
        <dbReference type="SAM" id="MobiDB-lite"/>
    </source>
</evidence>
<sequence>MGTAPSSEIVRDAPFRAPQGFVRQVALIPIVEQYFPTPDCLLFRQLYEAYTDPSVRYYTRPNFDGKSGDLSRIPPIENSREDMHRLLLRHTAQGMFPTNAAVRQAYEAGDSYRIRPVLSAVVFFYEGTSYAPEGSVRIHSPNRSSASAFVKVIGVIGDACTLVNRPDDPLIPFRRDDVLHIRTLIMKSAGDHNMSHVVLLAAYIYYYQCCRIIGLPMVPTMAATFRCFKTNIPFLCFLREMRDRTACVLGAPEGSHFYIDEYCLHGTLSQPYTAKMVPAFACYYISFLSAKLEKRALKQQTHQPHPLGGGGAERDRAGSTASGLMSRAETHVGSIYAEAADDPVIMAMKPAAMEGVSSDVGNTAPKITYVVKGYITRAATSLSNWSHAANEVYVVCVNGTVTVVDRVSVEARDGPTRTPSLTHEEDPSEGIGSEVDSTSSAVVEVIQVSRGDILSFYVPPKENHSTGANPTLGFTAIHNCSEDDDIIYSASNIDALRICSTSSASSSFLSSMVDAPSHAFPTNIAVDAVKGGSDAADTPTADTPSKAIDVGSAATFFEATKGSWHVDRTVCIENVLLSLVRDECKLAREATEQDRGWVRDDVNNCLVHDGSFYLWRFRRGHEDFYYGTVPKFANPSRQRSRSNGAGGSGVDVGQGKVNRGGFGAARDLGNGLRHTSAGGGNGTTSPFSSTPPSIIDGKVAPNTQPSSVYLHQRPNPPSSQPLQPQHQAPRAPFLTPTFVAGGSDLQQAHFAASASASAALPPPPAYSRGSSTAGHSVFMPTTSSVDQDHLTNPMYVMYSADKVAMTSVGAPMMYTFMSSKQENDPISPAQQQQQQQQHQQWQQQQLLSHLHSFPSHGFYNHPVSSSPPQPQPVWGSLGVGNGHATSAPGPLVGPYIVNSPGQPIPLGSVVGGGAPPLPPPPVPAGSPPISYTQTIENWAPQPHLQYVTMNGQVYILQSAAPTAIASAQPQSYPHYPQGMVPFHQ</sequence>
<organism evidence="2 3">
    <name type="scientific">Porcisia hertigi</name>
    <dbReference type="NCBI Taxonomy" id="2761500"/>
    <lineage>
        <taxon>Eukaryota</taxon>
        <taxon>Discoba</taxon>
        <taxon>Euglenozoa</taxon>
        <taxon>Kinetoplastea</taxon>
        <taxon>Metakinetoplastina</taxon>
        <taxon>Trypanosomatida</taxon>
        <taxon>Trypanosomatidae</taxon>
        <taxon>Leishmaniinae</taxon>
        <taxon>Porcisia</taxon>
    </lineage>
</organism>
<feature type="region of interest" description="Disordered" evidence="1">
    <location>
        <begin position="857"/>
        <end position="881"/>
    </location>
</feature>
<feature type="region of interest" description="Disordered" evidence="1">
    <location>
        <begin position="299"/>
        <end position="321"/>
    </location>
</feature>
<feature type="region of interest" description="Disordered" evidence="1">
    <location>
        <begin position="411"/>
        <end position="436"/>
    </location>
</feature>